<evidence type="ECO:0000256" key="3">
    <source>
        <dbReference type="SAM" id="MobiDB-lite"/>
    </source>
</evidence>
<accession>R4Z2N3</accession>
<sequence length="288" mass="29360">MSADLENSTSTDGAANHVADADIQPAPGRDTAAGRLDGKVALITGAATGLGRVGAERFAAEGASVVVADVADPTSTVAAIEAAGGRAIGVYCDVTDADAVHAAVAAAEEHFGKLDVMYNNAGISMADDDGPTNTPREVWERTLQVNVIGVAECCSAGIPALQRAGGGSIVNVASFVAHLGAATPQIAYTASKGAVLSMTREIATVYARENIRANALCPGPVLTPLLAKYMADDAARQRRLVQIPMGRFGQPEEIVSGALFLASDESSFMTGQSLLIDGGITAAYTTPE</sequence>
<dbReference type="HOGENOM" id="CLU_010194_1_0_11"/>
<feature type="compositionally biased region" description="Polar residues" evidence="3">
    <location>
        <begin position="1"/>
        <end position="13"/>
    </location>
</feature>
<keyword evidence="2 4" id="KW-0560">Oxidoreductase</keyword>
<dbReference type="EC" id="1.1.1.-" evidence="4"/>
<evidence type="ECO:0000256" key="1">
    <source>
        <dbReference type="ARBA" id="ARBA00006484"/>
    </source>
</evidence>
<dbReference type="PRINTS" id="PR00081">
    <property type="entry name" value="GDHRDH"/>
</dbReference>
<dbReference type="Proteomes" id="UP000018291">
    <property type="component" value="Unassembled WGS sequence"/>
</dbReference>
<dbReference type="PANTHER" id="PTHR42760:SF115">
    <property type="entry name" value="3-OXOACYL-[ACYL-CARRIER-PROTEIN] REDUCTASE FABG"/>
    <property type="match status" value="1"/>
</dbReference>
<dbReference type="SUPFAM" id="SSF51735">
    <property type="entry name" value="NAD(P)-binding Rossmann-fold domains"/>
    <property type="match status" value="1"/>
</dbReference>
<dbReference type="Pfam" id="PF13561">
    <property type="entry name" value="adh_short_C2"/>
    <property type="match status" value="1"/>
</dbReference>
<dbReference type="STRING" id="1229780.BN381_50052"/>
<gene>
    <name evidence="4" type="ORF">BN381_50052</name>
</gene>
<name>R4Z2N3_9ACTN</name>
<dbReference type="CDD" id="cd05233">
    <property type="entry name" value="SDR_c"/>
    <property type="match status" value="1"/>
</dbReference>
<dbReference type="PRINTS" id="PR00080">
    <property type="entry name" value="SDRFAMILY"/>
</dbReference>
<dbReference type="PANTHER" id="PTHR42760">
    <property type="entry name" value="SHORT-CHAIN DEHYDROGENASES/REDUCTASES FAMILY MEMBER"/>
    <property type="match status" value="1"/>
</dbReference>
<dbReference type="NCBIfam" id="NF005559">
    <property type="entry name" value="PRK07231.1"/>
    <property type="match status" value="1"/>
</dbReference>
<evidence type="ECO:0000313" key="5">
    <source>
        <dbReference type="Proteomes" id="UP000018291"/>
    </source>
</evidence>
<dbReference type="InterPro" id="IPR002347">
    <property type="entry name" value="SDR_fam"/>
</dbReference>
<dbReference type="Gene3D" id="3.40.50.720">
    <property type="entry name" value="NAD(P)-binding Rossmann-like Domain"/>
    <property type="match status" value="1"/>
</dbReference>
<dbReference type="GO" id="GO:0016616">
    <property type="term" value="F:oxidoreductase activity, acting on the CH-OH group of donors, NAD or NADP as acceptor"/>
    <property type="evidence" value="ECO:0007669"/>
    <property type="project" value="TreeGrafter"/>
</dbReference>
<dbReference type="FunFam" id="3.40.50.720:FF:000084">
    <property type="entry name" value="Short-chain dehydrogenase reductase"/>
    <property type="match status" value="1"/>
</dbReference>
<reference evidence="4 5" key="1">
    <citation type="journal article" date="2013" name="ISME J.">
        <title>Metabolic model for the filamentous 'Candidatus Microthrix parvicella' based on genomic and metagenomic analyses.</title>
        <authorList>
            <person name="Jon McIlroy S."/>
            <person name="Kristiansen R."/>
            <person name="Albertsen M."/>
            <person name="Michael Karst S."/>
            <person name="Rossetti S."/>
            <person name="Lund Nielsen J."/>
            <person name="Tandoi V."/>
            <person name="James Seviour R."/>
            <person name="Nielsen P.H."/>
        </authorList>
    </citation>
    <scope>NUCLEOTIDE SEQUENCE [LARGE SCALE GENOMIC DNA]</scope>
    <source>
        <strain evidence="4 5">RN1</strain>
    </source>
</reference>
<proteinExistence type="inferred from homology"/>
<evidence type="ECO:0000256" key="2">
    <source>
        <dbReference type="ARBA" id="ARBA00023002"/>
    </source>
</evidence>
<comment type="caution">
    <text evidence="4">The sequence shown here is derived from an EMBL/GenBank/DDBJ whole genome shotgun (WGS) entry which is preliminary data.</text>
</comment>
<evidence type="ECO:0000313" key="4">
    <source>
        <dbReference type="EMBL" id="CCM64910.1"/>
    </source>
</evidence>
<dbReference type="RefSeq" id="WP_012229262.1">
    <property type="nucleotide sequence ID" value="NZ_HG422565.1"/>
</dbReference>
<dbReference type="InterPro" id="IPR036291">
    <property type="entry name" value="NAD(P)-bd_dom_sf"/>
</dbReference>
<organism evidence="4 5">
    <name type="scientific">Candidatus Neomicrothrix parvicella RN1</name>
    <dbReference type="NCBI Taxonomy" id="1229780"/>
    <lineage>
        <taxon>Bacteria</taxon>
        <taxon>Bacillati</taxon>
        <taxon>Actinomycetota</taxon>
        <taxon>Acidimicrobiia</taxon>
        <taxon>Acidimicrobiales</taxon>
        <taxon>Microthrixaceae</taxon>
        <taxon>Candidatus Neomicrothrix</taxon>
    </lineage>
</organism>
<feature type="region of interest" description="Disordered" evidence="3">
    <location>
        <begin position="1"/>
        <end position="30"/>
    </location>
</feature>
<dbReference type="AlphaFoldDB" id="R4Z2N3"/>
<protein>
    <submittedName>
        <fullName evidence="4">Putative short-chain dehydrogenase/reductase</fullName>
        <ecNumber evidence="4">1.1.1.-</ecNumber>
    </submittedName>
</protein>
<dbReference type="eggNOG" id="COG1028">
    <property type="taxonomic scope" value="Bacteria"/>
</dbReference>
<keyword evidence="5" id="KW-1185">Reference proteome</keyword>
<comment type="similarity">
    <text evidence="1">Belongs to the short-chain dehydrogenases/reductases (SDR) family.</text>
</comment>
<dbReference type="EMBL" id="CANL01000045">
    <property type="protein sequence ID" value="CCM64910.1"/>
    <property type="molecule type" value="Genomic_DNA"/>
</dbReference>